<evidence type="ECO:0000256" key="1">
    <source>
        <dbReference type="ARBA" id="ARBA00004123"/>
    </source>
</evidence>
<dbReference type="PANTHER" id="PTHR46481">
    <property type="entry name" value="ZINC FINGER BED DOMAIN-CONTAINING PROTEIN 4"/>
    <property type="match status" value="1"/>
</dbReference>
<reference evidence="7 8" key="1">
    <citation type="submission" date="2014-04" db="EMBL/GenBank/DDBJ databases">
        <authorList>
            <consortium name="DOE Joint Genome Institute"/>
            <person name="Kuo A."/>
            <person name="Kohler A."/>
            <person name="Costa M.D."/>
            <person name="Nagy L.G."/>
            <person name="Floudas D."/>
            <person name="Copeland A."/>
            <person name="Barry K.W."/>
            <person name="Cichocki N."/>
            <person name="Veneault-Fourrey C."/>
            <person name="LaButti K."/>
            <person name="Lindquist E.A."/>
            <person name="Lipzen A."/>
            <person name="Lundell T."/>
            <person name="Morin E."/>
            <person name="Murat C."/>
            <person name="Sun H."/>
            <person name="Tunlid A."/>
            <person name="Henrissat B."/>
            <person name="Grigoriev I.V."/>
            <person name="Hibbett D.S."/>
            <person name="Martin F."/>
            <person name="Nordberg H.P."/>
            <person name="Cantor M.N."/>
            <person name="Hua S.X."/>
        </authorList>
    </citation>
    <scope>NUCLEOTIDE SEQUENCE [LARGE SCALE GENOMIC DNA]</scope>
    <source>
        <strain evidence="7 8">441</strain>
    </source>
</reference>
<evidence type="ECO:0000313" key="8">
    <source>
        <dbReference type="Proteomes" id="UP000054018"/>
    </source>
</evidence>
<organism evidence="7 8">
    <name type="scientific">Pisolithus microcarpus 441</name>
    <dbReference type="NCBI Taxonomy" id="765257"/>
    <lineage>
        <taxon>Eukaryota</taxon>
        <taxon>Fungi</taxon>
        <taxon>Dikarya</taxon>
        <taxon>Basidiomycota</taxon>
        <taxon>Agaricomycotina</taxon>
        <taxon>Agaricomycetes</taxon>
        <taxon>Agaricomycetidae</taxon>
        <taxon>Boletales</taxon>
        <taxon>Sclerodermatineae</taxon>
        <taxon>Pisolithaceae</taxon>
        <taxon>Pisolithus</taxon>
    </lineage>
</organism>
<keyword evidence="5" id="KW-0539">Nucleus</keyword>
<comment type="subcellular location">
    <subcellularLocation>
        <location evidence="1">Nucleus</location>
    </subcellularLocation>
</comment>
<dbReference type="AlphaFoldDB" id="A0A0C9XJZ1"/>
<reference evidence="8" key="2">
    <citation type="submission" date="2015-01" db="EMBL/GenBank/DDBJ databases">
        <title>Evolutionary Origins and Diversification of the Mycorrhizal Mutualists.</title>
        <authorList>
            <consortium name="DOE Joint Genome Institute"/>
            <consortium name="Mycorrhizal Genomics Consortium"/>
            <person name="Kohler A."/>
            <person name="Kuo A."/>
            <person name="Nagy L.G."/>
            <person name="Floudas D."/>
            <person name="Copeland A."/>
            <person name="Barry K.W."/>
            <person name="Cichocki N."/>
            <person name="Veneault-Fourrey C."/>
            <person name="LaButti K."/>
            <person name="Lindquist E.A."/>
            <person name="Lipzen A."/>
            <person name="Lundell T."/>
            <person name="Morin E."/>
            <person name="Murat C."/>
            <person name="Riley R."/>
            <person name="Ohm R."/>
            <person name="Sun H."/>
            <person name="Tunlid A."/>
            <person name="Henrissat B."/>
            <person name="Grigoriev I.V."/>
            <person name="Hibbett D.S."/>
            <person name="Martin F."/>
        </authorList>
    </citation>
    <scope>NUCLEOTIDE SEQUENCE [LARGE SCALE GENOMIC DNA]</scope>
    <source>
        <strain evidence="8">441</strain>
    </source>
</reference>
<dbReference type="PANTHER" id="PTHR46481:SF10">
    <property type="entry name" value="ZINC FINGER BED DOMAIN-CONTAINING PROTEIN 39"/>
    <property type="match status" value="1"/>
</dbReference>
<feature type="domain" description="HAT C-terminal dimerisation" evidence="6">
    <location>
        <begin position="437"/>
        <end position="513"/>
    </location>
</feature>
<evidence type="ECO:0000256" key="2">
    <source>
        <dbReference type="ARBA" id="ARBA00022723"/>
    </source>
</evidence>
<evidence type="ECO:0000313" key="7">
    <source>
        <dbReference type="EMBL" id="KIK12635.1"/>
    </source>
</evidence>
<accession>A0A0C9XJZ1</accession>
<keyword evidence="2" id="KW-0479">Metal-binding</keyword>
<dbReference type="GO" id="GO:0005634">
    <property type="term" value="C:nucleus"/>
    <property type="evidence" value="ECO:0007669"/>
    <property type="project" value="UniProtKB-SubCell"/>
</dbReference>
<dbReference type="GO" id="GO:0046983">
    <property type="term" value="F:protein dimerization activity"/>
    <property type="evidence" value="ECO:0007669"/>
    <property type="project" value="InterPro"/>
</dbReference>
<evidence type="ECO:0000259" key="6">
    <source>
        <dbReference type="Pfam" id="PF05699"/>
    </source>
</evidence>
<dbReference type="EMBL" id="KN834063">
    <property type="protein sequence ID" value="KIK12635.1"/>
    <property type="molecule type" value="Genomic_DNA"/>
</dbReference>
<protein>
    <recommendedName>
        <fullName evidence="6">HAT C-terminal dimerisation domain-containing protein</fullName>
    </recommendedName>
</protein>
<dbReference type="OrthoDB" id="2684990at2759"/>
<dbReference type="GO" id="GO:0008270">
    <property type="term" value="F:zinc ion binding"/>
    <property type="evidence" value="ECO:0007669"/>
    <property type="project" value="UniProtKB-KW"/>
</dbReference>
<dbReference type="Pfam" id="PF05699">
    <property type="entry name" value="Dimer_Tnp_hAT"/>
    <property type="match status" value="1"/>
</dbReference>
<sequence>MGDSLPDPAASSDRANVPPFSLPIFRKFLVNFIIADDQSLNVVECKEFRCLILLLRDDLKDSNIPHHTKIRSDIIQAWKDYFMILKIDLAVPGHFTMDNAENNITMMTHLSQLLVPRELPLGFDAKDRRIMCYVHIMNICVQHVVEAFCSPDMLAEAWDDVFDDDEVDKDEYLAAVQRDPVSLGRSVVRAIRASGLRRDEFKKLVATGNDQDWFKSPDGQPVQVPETQLLHDVRTRWDSTFYMINRLRTLHLPIDCFLSLLGQKDIAHYRMSDMDWFVLREYEILLDVFQQRMSAEKRATLNRAVPSFELFMTAWEKLREMNKRIAPFIDVGLKWAKQYYNRMDNTQAYIISMLVVDLSLRFRWIRKYWGQEWITRAENIILALMEKYCATKVSASGNVESSPQPDSLDSLARLYGLDDMELGPSRHGALQAVEKEYRMYVDGELVDGSMDPLRFWEVNHTQFPTIFTIAMDYLPIQASSVPCERVFSSSADTDTKKRNLISPILMEALQMLKY</sequence>
<name>A0A0C9XJZ1_9AGAM</name>
<dbReference type="InterPro" id="IPR012337">
    <property type="entry name" value="RNaseH-like_sf"/>
</dbReference>
<proteinExistence type="predicted"/>
<evidence type="ECO:0000256" key="4">
    <source>
        <dbReference type="ARBA" id="ARBA00022833"/>
    </source>
</evidence>
<dbReference type="Proteomes" id="UP000054018">
    <property type="component" value="Unassembled WGS sequence"/>
</dbReference>
<dbReference type="InterPro" id="IPR052035">
    <property type="entry name" value="ZnF_BED_domain_contain"/>
</dbReference>
<evidence type="ECO:0000256" key="5">
    <source>
        <dbReference type="ARBA" id="ARBA00023242"/>
    </source>
</evidence>
<keyword evidence="8" id="KW-1185">Reference proteome</keyword>
<keyword evidence="3" id="KW-0863">Zinc-finger</keyword>
<keyword evidence="4" id="KW-0862">Zinc</keyword>
<dbReference type="SUPFAM" id="SSF53098">
    <property type="entry name" value="Ribonuclease H-like"/>
    <property type="match status" value="1"/>
</dbReference>
<feature type="non-terminal residue" evidence="7">
    <location>
        <position position="1"/>
    </location>
</feature>
<evidence type="ECO:0000256" key="3">
    <source>
        <dbReference type="ARBA" id="ARBA00022771"/>
    </source>
</evidence>
<dbReference type="HOGENOM" id="CLU_009123_6_3_1"/>
<gene>
    <name evidence="7" type="ORF">PISMIDRAFT_120519</name>
</gene>
<dbReference type="InterPro" id="IPR008906">
    <property type="entry name" value="HATC_C_dom"/>
</dbReference>